<keyword evidence="4" id="KW-1185">Reference proteome</keyword>
<evidence type="ECO:0000256" key="2">
    <source>
        <dbReference type="SAM" id="Phobius"/>
    </source>
</evidence>
<reference evidence="3 4" key="1">
    <citation type="submission" date="2019-01" db="EMBL/GenBank/DDBJ databases">
        <title>A draft genome assembly of the solar-powered sea slug Elysia chlorotica.</title>
        <authorList>
            <person name="Cai H."/>
            <person name="Li Q."/>
            <person name="Fang X."/>
            <person name="Li J."/>
            <person name="Curtis N.E."/>
            <person name="Altenburger A."/>
            <person name="Shibata T."/>
            <person name="Feng M."/>
            <person name="Maeda T."/>
            <person name="Schwartz J.A."/>
            <person name="Shigenobu S."/>
            <person name="Lundholm N."/>
            <person name="Nishiyama T."/>
            <person name="Yang H."/>
            <person name="Hasebe M."/>
            <person name="Li S."/>
            <person name="Pierce S.K."/>
            <person name="Wang J."/>
        </authorList>
    </citation>
    <scope>NUCLEOTIDE SEQUENCE [LARGE SCALE GENOMIC DNA]</scope>
    <source>
        <strain evidence="3">EC2010</strain>
        <tissue evidence="3">Whole organism of an adult</tissue>
    </source>
</reference>
<feature type="region of interest" description="Disordered" evidence="1">
    <location>
        <begin position="171"/>
        <end position="190"/>
    </location>
</feature>
<name>A0A433T8P1_ELYCH</name>
<dbReference type="Proteomes" id="UP000271974">
    <property type="component" value="Unassembled WGS sequence"/>
</dbReference>
<evidence type="ECO:0000313" key="4">
    <source>
        <dbReference type="Proteomes" id="UP000271974"/>
    </source>
</evidence>
<feature type="region of interest" description="Disordered" evidence="1">
    <location>
        <begin position="20"/>
        <end position="43"/>
    </location>
</feature>
<evidence type="ECO:0000256" key="1">
    <source>
        <dbReference type="SAM" id="MobiDB-lite"/>
    </source>
</evidence>
<sequence length="465" mass="50513">MSAMRTLKKIPGKIIEMFKGEKPTDPKTETRRPTTVGPIFNSTEATDNTTNIIVSTPKAPPAPPNTTVGLETTTPYGADSDASGSLALQLGVAGAVIFLLLFLLAIYCSCRRRRKRKKKTPPELPHPYVSSTGRHNAEPRVIFMPARGSSGGQVQCVVYKPLPGEALVPSRKQSSQVISPASPVSDKDFEIRSDNTNSSASAMPHDVQSIYGNGEVVRESRTSTMKNEDVNNDQSRESLYVRPSSWLTTDVSGQCEEENTQGCNINRSRLDSQKYLLPELVLQLPKDARKASGGSLGGNVTAGSLHDNGFNLKWKARAPIIHTADEPNRKSSVYVCMDSGSSPTSHSRNNDPIKSNKDGNSSSGPFNSLPPPCKIKSNNVGYINVREPPSSEPGIYEAPSSLELPVAYENAREIFRSSVSPLKAGDDRNEPDTYRIFISPDQRTGNSNERDANVPSEHTVTENDA</sequence>
<feature type="region of interest" description="Disordered" evidence="1">
    <location>
        <begin position="332"/>
        <end position="373"/>
    </location>
</feature>
<feature type="compositionally biased region" description="Basic and acidic residues" evidence="1">
    <location>
        <begin position="20"/>
        <end position="32"/>
    </location>
</feature>
<dbReference type="OrthoDB" id="6161420at2759"/>
<accession>A0A433T8P1</accession>
<dbReference type="EMBL" id="RQTK01000540">
    <property type="protein sequence ID" value="RUS77969.1"/>
    <property type="molecule type" value="Genomic_DNA"/>
</dbReference>
<feature type="compositionally biased region" description="Basic and acidic residues" evidence="1">
    <location>
        <begin position="348"/>
        <end position="357"/>
    </location>
</feature>
<protein>
    <submittedName>
        <fullName evidence="3">Uncharacterized protein</fullName>
    </submittedName>
</protein>
<feature type="non-terminal residue" evidence="3">
    <location>
        <position position="465"/>
    </location>
</feature>
<evidence type="ECO:0000313" key="3">
    <source>
        <dbReference type="EMBL" id="RUS77969.1"/>
    </source>
</evidence>
<feature type="transmembrane region" description="Helical" evidence="2">
    <location>
        <begin position="86"/>
        <end position="110"/>
    </location>
</feature>
<keyword evidence="2" id="KW-0812">Transmembrane</keyword>
<feature type="compositionally biased region" description="Basic and acidic residues" evidence="1">
    <location>
        <begin position="424"/>
        <end position="433"/>
    </location>
</feature>
<organism evidence="3 4">
    <name type="scientific">Elysia chlorotica</name>
    <name type="common">Eastern emerald elysia</name>
    <name type="synonym">Sea slug</name>
    <dbReference type="NCBI Taxonomy" id="188477"/>
    <lineage>
        <taxon>Eukaryota</taxon>
        <taxon>Metazoa</taxon>
        <taxon>Spiralia</taxon>
        <taxon>Lophotrochozoa</taxon>
        <taxon>Mollusca</taxon>
        <taxon>Gastropoda</taxon>
        <taxon>Heterobranchia</taxon>
        <taxon>Euthyneura</taxon>
        <taxon>Panpulmonata</taxon>
        <taxon>Sacoglossa</taxon>
        <taxon>Placobranchoidea</taxon>
        <taxon>Plakobranchidae</taxon>
        <taxon>Elysia</taxon>
    </lineage>
</organism>
<keyword evidence="2" id="KW-0472">Membrane</keyword>
<feature type="region of interest" description="Disordered" evidence="1">
    <location>
        <begin position="417"/>
        <end position="465"/>
    </location>
</feature>
<keyword evidence="2" id="KW-1133">Transmembrane helix</keyword>
<comment type="caution">
    <text evidence="3">The sequence shown here is derived from an EMBL/GenBank/DDBJ whole genome shotgun (WGS) entry which is preliminary data.</text>
</comment>
<proteinExistence type="predicted"/>
<gene>
    <name evidence="3" type="ORF">EGW08_014278</name>
</gene>
<dbReference type="AlphaFoldDB" id="A0A433T8P1"/>